<dbReference type="EMBL" id="CATQJA010002659">
    <property type="protein sequence ID" value="CAJ0580223.1"/>
    <property type="molecule type" value="Genomic_DNA"/>
</dbReference>
<dbReference type="PANTHER" id="PTHR11567">
    <property type="entry name" value="ACID PHOSPHATASE-RELATED"/>
    <property type="match status" value="1"/>
</dbReference>
<evidence type="ECO:0000256" key="1">
    <source>
        <dbReference type="ARBA" id="ARBA00005375"/>
    </source>
</evidence>
<dbReference type="AlphaFoldDB" id="A0AA36D5R1"/>
<name>A0AA36D5R1_9BILA</name>
<dbReference type="PANTHER" id="PTHR11567:SF210">
    <property type="entry name" value="ACID PHOSPHATASE 5-RELATED"/>
    <property type="match status" value="1"/>
</dbReference>
<comment type="caution">
    <text evidence="3">The sequence shown here is derived from an EMBL/GenBank/DDBJ whole genome shotgun (WGS) entry which is preliminary data.</text>
</comment>
<dbReference type="Pfam" id="PF00328">
    <property type="entry name" value="His_Phos_2"/>
    <property type="match status" value="3"/>
</dbReference>
<organism evidence="3 4">
    <name type="scientific">Mesorhabditis spiculigera</name>
    <dbReference type="NCBI Taxonomy" id="96644"/>
    <lineage>
        <taxon>Eukaryota</taxon>
        <taxon>Metazoa</taxon>
        <taxon>Ecdysozoa</taxon>
        <taxon>Nematoda</taxon>
        <taxon>Chromadorea</taxon>
        <taxon>Rhabditida</taxon>
        <taxon>Rhabditina</taxon>
        <taxon>Rhabditomorpha</taxon>
        <taxon>Rhabditoidea</taxon>
        <taxon>Rhabditidae</taxon>
        <taxon>Mesorhabditinae</taxon>
        <taxon>Mesorhabditis</taxon>
    </lineage>
</organism>
<evidence type="ECO:0008006" key="5">
    <source>
        <dbReference type="Google" id="ProtNLM"/>
    </source>
</evidence>
<keyword evidence="4" id="KW-1185">Reference proteome</keyword>
<protein>
    <recommendedName>
        <fullName evidence="5">Acid phosphatase</fullName>
    </recommendedName>
</protein>
<comment type="similarity">
    <text evidence="1">Belongs to the histidine acid phosphatase family.</text>
</comment>
<sequence>MLLILLFCSGFSATVAIEGQLKNVQVFFRHGDRTPLWNIPADPYQEAFWGLPWGSLTKIGLQQQFKAGIMLKSRYIDELQFVNATYSPYEVTVFSALQDRCLQSVAANFAGFYSESSFDPEEDGWPANWIPIPVHTYSEPDRFFEPGDACPRYNQLVAQRALTPQYVKFTQQYTDFVELFANKTGEPYKTLNDVMWYVTVLACEKAHNLPFLPWITNDVWKQCVGAINVVVDYYNGLAQLGVPKNDEIIRLRAAPALAVVSDVLQKGNGFKYTVYSAHDTTILAILGALGPDTKQNVLIGSPDYAATMAIEKWVMDDGSEQVQLLYAANATSPLLPVTKYVAGCSEDLCLLDTFLASFQPYLVPDMETEGVQQQYKTGLKLKSRYIDKYRLVSKDYNPYEVLVRSAMDDRCMMSATANLAGFYSSSETLEVFEPGQACPLLEAIRAVKEEHETYKEFALEHESILDEFVQNTGEPWKLVREIDGFVDSQFYLDGNSDDKIIRLRAGPIMEVLTSNFTEASNYKYYVYSAHDASLLAIMSALGKNTQYEILGNHWPQYASTIVFELWKMDEGDLRVKMLYSANADDKFHDFTSAIDGCPDREMCPAKTIIARTRKYIPKNIEMECALKTKIKAPLRREKLASS</sequence>
<evidence type="ECO:0000313" key="4">
    <source>
        <dbReference type="Proteomes" id="UP001177023"/>
    </source>
</evidence>
<dbReference type="InterPro" id="IPR029033">
    <property type="entry name" value="His_PPase_superfam"/>
</dbReference>
<feature type="signal peptide" evidence="2">
    <location>
        <begin position="1"/>
        <end position="16"/>
    </location>
</feature>
<evidence type="ECO:0000313" key="3">
    <source>
        <dbReference type="EMBL" id="CAJ0580223.1"/>
    </source>
</evidence>
<reference evidence="3" key="1">
    <citation type="submission" date="2023-06" db="EMBL/GenBank/DDBJ databases">
        <authorList>
            <person name="Delattre M."/>
        </authorList>
    </citation>
    <scope>NUCLEOTIDE SEQUENCE</scope>
    <source>
        <strain evidence="3">AF72</strain>
    </source>
</reference>
<keyword evidence="2" id="KW-0732">Signal</keyword>
<dbReference type="Proteomes" id="UP001177023">
    <property type="component" value="Unassembled WGS sequence"/>
</dbReference>
<evidence type="ECO:0000256" key="2">
    <source>
        <dbReference type="SAM" id="SignalP"/>
    </source>
</evidence>
<feature type="non-terminal residue" evidence="3">
    <location>
        <position position="642"/>
    </location>
</feature>
<dbReference type="CDD" id="cd07061">
    <property type="entry name" value="HP_HAP_like"/>
    <property type="match status" value="2"/>
</dbReference>
<dbReference type="GO" id="GO:0016791">
    <property type="term" value="F:phosphatase activity"/>
    <property type="evidence" value="ECO:0007669"/>
    <property type="project" value="TreeGrafter"/>
</dbReference>
<dbReference type="InterPro" id="IPR000560">
    <property type="entry name" value="His_Pase_clade-2"/>
</dbReference>
<dbReference type="Gene3D" id="3.40.50.1240">
    <property type="entry name" value="Phosphoglycerate mutase-like"/>
    <property type="match status" value="3"/>
</dbReference>
<proteinExistence type="inferred from homology"/>
<feature type="chain" id="PRO_5041248610" description="Acid phosphatase" evidence="2">
    <location>
        <begin position="17"/>
        <end position="642"/>
    </location>
</feature>
<dbReference type="SUPFAM" id="SSF53254">
    <property type="entry name" value="Phosphoglycerate mutase-like"/>
    <property type="match status" value="2"/>
</dbReference>
<gene>
    <name evidence="3" type="ORF">MSPICULIGERA_LOCUS18422</name>
</gene>
<dbReference type="InterPro" id="IPR050645">
    <property type="entry name" value="Histidine_acid_phosphatase"/>
</dbReference>
<accession>A0AA36D5R1</accession>